<reference evidence="2" key="1">
    <citation type="journal article" date="2019" name="Int. J. Syst. Evol. Microbiol.">
        <title>The Global Catalogue of Microorganisms (GCM) 10K type strain sequencing project: providing services to taxonomists for standard genome sequencing and annotation.</title>
        <authorList>
            <consortium name="The Broad Institute Genomics Platform"/>
            <consortium name="The Broad Institute Genome Sequencing Center for Infectious Disease"/>
            <person name="Wu L."/>
            <person name="Ma J."/>
        </authorList>
    </citation>
    <scope>NUCLEOTIDE SEQUENCE [LARGE SCALE GENOMIC DNA]</scope>
    <source>
        <strain evidence="2">CCM 8490</strain>
    </source>
</reference>
<comment type="caution">
    <text evidence="1">The sequence shown here is derived from an EMBL/GenBank/DDBJ whole genome shotgun (WGS) entry which is preliminary data.</text>
</comment>
<accession>A0ABQ1X3T7</accession>
<protein>
    <submittedName>
        <fullName evidence="1">Uncharacterized protein</fullName>
    </submittedName>
</protein>
<organism evidence="1 2">
    <name type="scientific">Epilithonimonas arachidiradicis</name>
    <dbReference type="NCBI Taxonomy" id="1617282"/>
    <lineage>
        <taxon>Bacteria</taxon>
        <taxon>Pseudomonadati</taxon>
        <taxon>Bacteroidota</taxon>
        <taxon>Flavobacteriia</taxon>
        <taxon>Flavobacteriales</taxon>
        <taxon>Weeksellaceae</taxon>
        <taxon>Chryseobacterium group</taxon>
        <taxon>Epilithonimonas</taxon>
    </lineage>
</organism>
<evidence type="ECO:0000313" key="2">
    <source>
        <dbReference type="Proteomes" id="UP000658202"/>
    </source>
</evidence>
<proteinExistence type="predicted"/>
<name>A0ABQ1X3T7_9FLAO</name>
<evidence type="ECO:0000313" key="1">
    <source>
        <dbReference type="EMBL" id="GGG52664.1"/>
    </source>
</evidence>
<sequence>MEAFYLFEGKSTEQISVLHFFFYFSVAENIGNNQWNKGQWQNCKNAKSLRNRYIETSHKKQNKNTEKDF</sequence>
<dbReference type="Proteomes" id="UP000658202">
    <property type="component" value="Unassembled WGS sequence"/>
</dbReference>
<dbReference type="EMBL" id="BMCW01000001">
    <property type="protein sequence ID" value="GGG52664.1"/>
    <property type="molecule type" value="Genomic_DNA"/>
</dbReference>
<keyword evidence="2" id="KW-1185">Reference proteome</keyword>
<gene>
    <name evidence="1" type="ORF">GCM10007332_12950</name>
</gene>